<dbReference type="GO" id="GO:1904263">
    <property type="term" value="P:positive regulation of TORC1 signaling"/>
    <property type="evidence" value="ECO:0007669"/>
    <property type="project" value="TreeGrafter"/>
</dbReference>
<keyword evidence="13" id="KW-1185">Reference proteome</keyword>
<dbReference type="PANTHER" id="PTHR11024:SF3">
    <property type="entry name" value="NUCLEOPORIN SEH1"/>
    <property type="match status" value="1"/>
</dbReference>
<dbReference type="GO" id="GO:0005198">
    <property type="term" value="F:structural molecule activity"/>
    <property type="evidence" value="ECO:0007669"/>
    <property type="project" value="InterPro"/>
</dbReference>
<evidence type="ECO:0000256" key="1">
    <source>
        <dbReference type="ARBA" id="ARBA00004567"/>
    </source>
</evidence>
<evidence type="ECO:0000256" key="2">
    <source>
        <dbReference type="ARBA" id="ARBA00010102"/>
    </source>
</evidence>
<accession>A0A0G2GKU8</accession>
<reference evidence="12 13" key="1">
    <citation type="submission" date="2015-05" db="EMBL/GenBank/DDBJ databases">
        <title>Distinctive expansion of gene families associated with plant cell wall degradation and secondary metabolism in the genomes of grapevine trunk pathogens.</title>
        <authorList>
            <person name="Lawrence D.P."/>
            <person name="Travadon R."/>
            <person name="Rolshausen P.E."/>
            <person name="Baumgartner K."/>
        </authorList>
    </citation>
    <scope>NUCLEOTIDE SEQUENCE [LARGE SCALE GENOMIC DNA]</scope>
    <source>
        <strain evidence="12">UCRPC4</strain>
    </source>
</reference>
<dbReference type="GO" id="GO:0031080">
    <property type="term" value="C:nuclear pore outer ring"/>
    <property type="evidence" value="ECO:0007669"/>
    <property type="project" value="TreeGrafter"/>
</dbReference>
<organism evidence="12 13">
    <name type="scientific">Phaeomoniella chlamydospora</name>
    <name type="common">Phaeoacremonium chlamydosporum</name>
    <dbReference type="NCBI Taxonomy" id="158046"/>
    <lineage>
        <taxon>Eukaryota</taxon>
        <taxon>Fungi</taxon>
        <taxon>Dikarya</taxon>
        <taxon>Ascomycota</taxon>
        <taxon>Pezizomycotina</taxon>
        <taxon>Eurotiomycetes</taxon>
        <taxon>Chaetothyriomycetidae</taxon>
        <taxon>Phaeomoniellales</taxon>
        <taxon>Phaeomoniellaceae</taxon>
        <taxon>Phaeomoniella</taxon>
    </lineage>
</organism>
<feature type="compositionally biased region" description="Low complexity" evidence="11">
    <location>
        <begin position="114"/>
        <end position="153"/>
    </location>
</feature>
<dbReference type="Proteomes" id="UP000053317">
    <property type="component" value="Unassembled WGS sequence"/>
</dbReference>
<evidence type="ECO:0000256" key="7">
    <source>
        <dbReference type="ARBA" id="ARBA00022927"/>
    </source>
</evidence>
<name>A0A0G2GKU8_PHACM</name>
<sequence>MQIAKFNVVDSGPPSRTTETCFNVTFDPNVNNVPYILNLPSSNQNIISLAVSSLDCLKIYRSSPTSPSHFYEAARSPPHPALIRSIAWANGNIRGYDTIATGCADGGIRIFDLSTSAPPTQEPQSSSTSTTPSSTAAPGSTPSTTSKPIPQSSLTTAIVGRSVQQQQQQHNQSSAQSTRRNKPNGSYAHSLLLTCSLESHHRDCLAVRFDQTGTLLASMDADGTTIYWKRSVGLHNLWDYSGNTNASDSESLTTAPRAVRSEWLVFAVESEGESEDEDGTNGGEKLGTVEKGGGGGGGAGDGEGIRMGEE</sequence>
<dbReference type="AlphaFoldDB" id="A0A0G2GKU8"/>
<protein>
    <submittedName>
        <fullName evidence="12">Putative nuclear pore protein</fullName>
    </submittedName>
</protein>
<evidence type="ECO:0000256" key="11">
    <source>
        <dbReference type="SAM" id="MobiDB-lite"/>
    </source>
</evidence>
<dbReference type="InterPro" id="IPR001680">
    <property type="entry name" value="WD40_rpt"/>
</dbReference>
<dbReference type="InterPro" id="IPR036322">
    <property type="entry name" value="WD40_repeat_dom_sf"/>
</dbReference>
<dbReference type="OrthoDB" id="5566198at2759"/>
<comment type="subcellular location">
    <subcellularLocation>
        <location evidence="1">Nucleus</location>
        <location evidence="1">Nuclear pore complex</location>
    </subcellularLocation>
</comment>
<keyword evidence="6" id="KW-0509">mRNA transport</keyword>
<feature type="region of interest" description="Disordered" evidence="11">
    <location>
        <begin position="269"/>
        <end position="310"/>
    </location>
</feature>
<comment type="similarity">
    <text evidence="2">Belongs to the WD repeat SEC13 family.</text>
</comment>
<dbReference type="SMART" id="SM00320">
    <property type="entry name" value="WD40"/>
    <property type="match status" value="2"/>
</dbReference>
<dbReference type="GO" id="GO:0034198">
    <property type="term" value="P:cellular response to amino acid starvation"/>
    <property type="evidence" value="ECO:0007669"/>
    <property type="project" value="TreeGrafter"/>
</dbReference>
<evidence type="ECO:0000256" key="9">
    <source>
        <dbReference type="ARBA" id="ARBA00023132"/>
    </source>
</evidence>
<feature type="region of interest" description="Disordered" evidence="11">
    <location>
        <begin position="112"/>
        <end position="185"/>
    </location>
</feature>
<dbReference type="GO" id="GO:0035859">
    <property type="term" value="C:Seh1-associated complex"/>
    <property type="evidence" value="ECO:0007669"/>
    <property type="project" value="TreeGrafter"/>
</dbReference>
<keyword evidence="5" id="KW-0677">Repeat</keyword>
<feature type="compositionally biased region" description="Acidic residues" evidence="11">
    <location>
        <begin position="270"/>
        <end position="279"/>
    </location>
</feature>
<keyword evidence="10" id="KW-0539">Nucleus</keyword>
<evidence type="ECO:0000256" key="3">
    <source>
        <dbReference type="ARBA" id="ARBA00022448"/>
    </source>
</evidence>
<evidence type="ECO:0000313" key="12">
    <source>
        <dbReference type="EMBL" id="KKY24113.1"/>
    </source>
</evidence>
<gene>
    <name evidence="12" type="ORF">UCRPC4_g02579</name>
</gene>
<evidence type="ECO:0000256" key="4">
    <source>
        <dbReference type="ARBA" id="ARBA00022574"/>
    </source>
</evidence>
<dbReference type="GO" id="GO:0015031">
    <property type="term" value="P:protein transport"/>
    <property type="evidence" value="ECO:0007669"/>
    <property type="project" value="UniProtKB-KW"/>
</dbReference>
<dbReference type="EMBL" id="LCWF01000063">
    <property type="protein sequence ID" value="KKY24113.1"/>
    <property type="molecule type" value="Genomic_DNA"/>
</dbReference>
<keyword evidence="7" id="KW-0653">Protein transport</keyword>
<reference evidence="12 13" key="2">
    <citation type="submission" date="2015-05" db="EMBL/GenBank/DDBJ databases">
        <authorList>
            <person name="Morales-Cruz A."/>
            <person name="Amrine K.C."/>
            <person name="Cantu D."/>
        </authorList>
    </citation>
    <scope>NUCLEOTIDE SEQUENCE [LARGE SCALE GENOMIC DNA]</scope>
    <source>
        <strain evidence="12">UCRPC4</strain>
    </source>
</reference>
<evidence type="ECO:0000256" key="10">
    <source>
        <dbReference type="ARBA" id="ARBA00023242"/>
    </source>
</evidence>
<keyword evidence="3" id="KW-0813">Transport</keyword>
<dbReference type="SUPFAM" id="SSF50978">
    <property type="entry name" value="WD40 repeat-like"/>
    <property type="match status" value="1"/>
</dbReference>
<keyword evidence="4" id="KW-0853">WD repeat</keyword>
<dbReference type="InterPro" id="IPR015943">
    <property type="entry name" value="WD40/YVTN_repeat-like_dom_sf"/>
</dbReference>
<feature type="compositionally biased region" description="Gly residues" evidence="11">
    <location>
        <begin position="280"/>
        <end position="302"/>
    </location>
</feature>
<evidence type="ECO:0000256" key="5">
    <source>
        <dbReference type="ARBA" id="ARBA00022737"/>
    </source>
</evidence>
<dbReference type="InterPro" id="IPR037363">
    <property type="entry name" value="Sec13/Seh1_fam"/>
</dbReference>
<keyword evidence="8" id="KW-0811">Translocation</keyword>
<evidence type="ECO:0000313" key="13">
    <source>
        <dbReference type="Proteomes" id="UP000053317"/>
    </source>
</evidence>
<feature type="compositionally biased region" description="Low complexity" evidence="11">
    <location>
        <begin position="162"/>
        <end position="177"/>
    </location>
</feature>
<comment type="caution">
    <text evidence="12">The sequence shown here is derived from an EMBL/GenBank/DDBJ whole genome shotgun (WGS) entry which is preliminary data.</text>
</comment>
<dbReference type="Gene3D" id="2.130.10.10">
    <property type="entry name" value="YVTN repeat-like/Quinoprotein amine dehydrogenase"/>
    <property type="match status" value="1"/>
</dbReference>
<keyword evidence="9" id="KW-0906">Nuclear pore complex</keyword>
<proteinExistence type="inferred from homology"/>
<evidence type="ECO:0000256" key="8">
    <source>
        <dbReference type="ARBA" id="ARBA00023010"/>
    </source>
</evidence>
<dbReference type="PANTHER" id="PTHR11024">
    <property type="entry name" value="NUCLEAR PORE COMPLEX PROTEIN SEC13 / SEH1 FAMILY MEMBER"/>
    <property type="match status" value="1"/>
</dbReference>
<dbReference type="GO" id="GO:0051028">
    <property type="term" value="P:mRNA transport"/>
    <property type="evidence" value="ECO:0007669"/>
    <property type="project" value="UniProtKB-KW"/>
</dbReference>
<evidence type="ECO:0000256" key="6">
    <source>
        <dbReference type="ARBA" id="ARBA00022816"/>
    </source>
</evidence>